<proteinExistence type="predicted"/>
<evidence type="ECO:0000313" key="4">
    <source>
        <dbReference type="Proteomes" id="UP001334248"/>
    </source>
</evidence>
<dbReference type="RefSeq" id="XP_064734242.1">
    <property type="nucleotide sequence ID" value="XM_064868745.1"/>
</dbReference>
<evidence type="ECO:0000259" key="2">
    <source>
        <dbReference type="Pfam" id="PF01593"/>
    </source>
</evidence>
<dbReference type="InterPro" id="IPR050281">
    <property type="entry name" value="Flavin_monoamine_oxidase"/>
</dbReference>
<dbReference type="Gene3D" id="3.50.50.60">
    <property type="entry name" value="FAD/NAD(P)-binding domain"/>
    <property type="match status" value="1"/>
</dbReference>
<dbReference type="InterPro" id="IPR036188">
    <property type="entry name" value="FAD/NAD-bd_sf"/>
</dbReference>
<keyword evidence="4" id="KW-1185">Reference proteome</keyword>
<dbReference type="SUPFAM" id="SSF54373">
    <property type="entry name" value="FAD-linked reductases, C-terminal domain"/>
    <property type="match status" value="1"/>
</dbReference>
<reference evidence="3 4" key="1">
    <citation type="journal article" date="2023" name="Res Sq">
        <title>Genomic and morphological characterization of Knufia obscura isolated from the Mars 2020 spacecraft assembly facility.</title>
        <authorList>
            <person name="Chander A.M."/>
            <person name="Teixeira M.M."/>
            <person name="Singh N.K."/>
            <person name="Williams M.P."/>
            <person name="Parker C.W."/>
            <person name="Leo P."/>
            <person name="Stajich J.E."/>
            <person name="Torok T."/>
            <person name="Tighe S."/>
            <person name="Mason C.E."/>
            <person name="Venkateswaran K."/>
        </authorList>
    </citation>
    <scope>NUCLEOTIDE SEQUENCE [LARGE SCALE GENOMIC DNA]</scope>
    <source>
        <strain evidence="3 4">CCFEE 5817</strain>
    </source>
</reference>
<dbReference type="Pfam" id="PF01593">
    <property type="entry name" value="Amino_oxidase"/>
    <property type="match status" value="1"/>
</dbReference>
<dbReference type="PANTHER" id="PTHR10742:SF382">
    <property type="entry name" value="AMINE OXIDASE DOMAIN-CONTAINING PROTEIN"/>
    <property type="match status" value="1"/>
</dbReference>
<protein>
    <recommendedName>
        <fullName evidence="2">Amine oxidase domain-containing protein</fullName>
    </recommendedName>
</protein>
<dbReference type="Gene3D" id="3.90.660.10">
    <property type="match status" value="1"/>
</dbReference>
<accession>A0ABR0RZV1</accession>
<evidence type="ECO:0000313" key="3">
    <source>
        <dbReference type="EMBL" id="KAK5946152.1"/>
    </source>
</evidence>
<dbReference type="SUPFAM" id="SSF51905">
    <property type="entry name" value="FAD/NAD(P)-binding domain"/>
    <property type="match status" value="1"/>
</dbReference>
<dbReference type="GeneID" id="89993741"/>
<gene>
    <name evidence="3" type="ORF">PMZ80_000292</name>
</gene>
<dbReference type="PANTHER" id="PTHR10742">
    <property type="entry name" value="FLAVIN MONOAMINE OXIDASE"/>
    <property type="match status" value="1"/>
</dbReference>
<sequence>MRNLITGVVALLAGTAIAKPIISNAAVHFKGPFAVDLDSVHNIHVSFDDDFQGDLRVVYGDCDLTHADQRHHEIGATHVQRNAQPDRLVWIVPGNTFQGGCLHAYSGHDLVGRSEAFRVKRSLRKRQSIADVADTLGPWFDGVVYMQSKNVSTTFVAEAKSKKVAIVGGGISGLMTSLLLQSVGIEDWHIVESTQRVGGRIRTKYLNNTTPDEYQYQEMGPMRFPVSVKYTDTNETLDIQDHKMVFQLADVLNGLNGNDSDLAVNFIPWIQSSPNVPVNSNGYRLENGRVPSRAELAAATESNLTTPAAEAEDPEAAEAAEEAFEDFVNLTDDVMREISTNIYKAHKDAVENGLFDWSEAAYLRYALGVSDNITDFIAGSENGPLWEYDSVYFAATTWRTIDKGLSRLPMAFMPHIEGKVTFGRKIEGLTFNNDTQKIALNWRDDPLAMTPRSEEYDYAVVAVPFTKVRLWRTPVYSSSLTRAIQTMNYQPSCKIALHYETRFWEHLDPPIIGGCGSTDIPGIGSVCYPAYNINSTGPGVILASYQSGAPARSLGALSTEDHVALVQRAMVEIHGEVAAEQYTGIYDRQCWEHDEHHAGAWAAPFVGQQDLYLPSYYQTEWKTIFVGEHTSYTHAWIFSALDSAVRGTTQLLLELGLVDEAKEIVETWMGRWISV</sequence>
<feature type="signal peptide" evidence="1">
    <location>
        <begin position="1"/>
        <end position="18"/>
    </location>
</feature>
<dbReference type="Proteomes" id="UP001334248">
    <property type="component" value="Unassembled WGS sequence"/>
</dbReference>
<feature type="domain" description="Amine oxidase" evidence="2">
    <location>
        <begin position="171"/>
        <end position="647"/>
    </location>
</feature>
<feature type="chain" id="PRO_5045200461" description="Amine oxidase domain-containing protein" evidence="1">
    <location>
        <begin position="19"/>
        <end position="675"/>
    </location>
</feature>
<keyword evidence="1" id="KW-0732">Signal</keyword>
<dbReference type="Gene3D" id="1.20.1440.240">
    <property type="match status" value="1"/>
</dbReference>
<comment type="caution">
    <text evidence="3">The sequence shown here is derived from an EMBL/GenBank/DDBJ whole genome shotgun (WGS) entry which is preliminary data.</text>
</comment>
<evidence type="ECO:0000256" key="1">
    <source>
        <dbReference type="SAM" id="SignalP"/>
    </source>
</evidence>
<dbReference type="EMBL" id="JAVHJV010000001">
    <property type="protein sequence ID" value="KAK5946152.1"/>
    <property type="molecule type" value="Genomic_DNA"/>
</dbReference>
<name>A0ABR0RZV1_9EURO</name>
<organism evidence="3 4">
    <name type="scientific">Knufia obscura</name>
    <dbReference type="NCBI Taxonomy" id="1635080"/>
    <lineage>
        <taxon>Eukaryota</taxon>
        <taxon>Fungi</taxon>
        <taxon>Dikarya</taxon>
        <taxon>Ascomycota</taxon>
        <taxon>Pezizomycotina</taxon>
        <taxon>Eurotiomycetes</taxon>
        <taxon>Chaetothyriomycetidae</taxon>
        <taxon>Chaetothyriales</taxon>
        <taxon>Trichomeriaceae</taxon>
        <taxon>Knufia</taxon>
    </lineage>
</organism>
<dbReference type="InterPro" id="IPR002937">
    <property type="entry name" value="Amino_oxidase"/>
</dbReference>